<dbReference type="InParanoid" id="A0A0C3DWK8"/>
<dbReference type="Proteomes" id="UP000053989">
    <property type="component" value="Unassembled WGS sequence"/>
</dbReference>
<dbReference type="PROSITE" id="PS50011">
    <property type="entry name" value="PROTEIN_KINASE_DOM"/>
    <property type="match status" value="1"/>
</dbReference>
<evidence type="ECO:0000313" key="3">
    <source>
        <dbReference type="Proteomes" id="UP000053989"/>
    </source>
</evidence>
<dbReference type="PANTHER" id="PTHR44329:SF214">
    <property type="entry name" value="PROTEIN KINASE DOMAIN-CONTAINING PROTEIN"/>
    <property type="match status" value="1"/>
</dbReference>
<gene>
    <name evidence="2" type="ORF">SCLCIDRAFT_959669</name>
</gene>
<reference evidence="3" key="2">
    <citation type="submission" date="2015-01" db="EMBL/GenBank/DDBJ databases">
        <title>Evolutionary Origins and Diversification of the Mycorrhizal Mutualists.</title>
        <authorList>
            <consortium name="DOE Joint Genome Institute"/>
            <consortium name="Mycorrhizal Genomics Consortium"/>
            <person name="Kohler A."/>
            <person name="Kuo A."/>
            <person name="Nagy L.G."/>
            <person name="Floudas D."/>
            <person name="Copeland A."/>
            <person name="Barry K.W."/>
            <person name="Cichocki N."/>
            <person name="Veneault-Fourrey C."/>
            <person name="LaButti K."/>
            <person name="Lindquist E.A."/>
            <person name="Lipzen A."/>
            <person name="Lundell T."/>
            <person name="Morin E."/>
            <person name="Murat C."/>
            <person name="Riley R."/>
            <person name="Ohm R."/>
            <person name="Sun H."/>
            <person name="Tunlid A."/>
            <person name="Henrissat B."/>
            <person name="Grigoriev I.V."/>
            <person name="Hibbett D.S."/>
            <person name="Martin F."/>
        </authorList>
    </citation>
    <scope>NUCLEOTIDE SEQUENCE [LARGE SCALE GENOMIC DNA]</scope>
    <source>
        <strain evidence="3">Foug A</strain>
    </source>
</reference>
<protein>
    <recommendedName>
        <fullName evidence="1">Protein kinase domain-containing protein</fullName>
    </recommendedName>
</protein>
<proteinExistence type="predicted"/>
<dbReference type="Gene3D" id="1.10.510.10">
    <property type="entry name" value="Transferase(Phosphotransferase) domain 1"/>
    <property type="match status" value="1"/>
</dbReference>
<dbReference type="EMBL" id="KN822063">
    <property type="protein sequence ID" value="KIM60296.1"/>
    <property type="molecule type" value="Genomic_DNA"/>
</dbReference>
<dbReference type="PANTHER" id="PTHR44329">
    <property type="entry name" value="SERINE/THREONINE-PROTEIN KINASE TNNI3K-RELATED"/>
    <property type="match status" value="1"/>
</dbReference>
<accession>A0A0C3DWK8</accession>
<dbReference type="GO" id="GO:0005524">
    <property type="term" value="F:ATP binding"/>
    <property type="evidence" value="ECO:0007669"/>
    <property type="project" value="InterPro"/>
</dbReference>
<dbReference type="GO" id="GO:0004674">
    <property type="term" value="F:protein serine/threonine kinase activity"/>
    <property type="evidence" value="ECO:0007669"/>
    <property type="project" value="TreeGrafter"/>
</dbReference>
<keyword evidence="3" id="KW-1185">Reference proteome</keyword>
<evidence type="ECO:0000259" key="1">
    <source>
        <dbReference type="PROSITE" id="PS50011"/>
    </source>
</evidence>
<feature type="domain" description="Protein kinase" evidence="1">
    <location>
        <begin position="37"/>
        <end position="235"/>
    </location>
</feature>
<sequence>MFHIRSYFAALASRTVPISLARTTRHVPRLDGQVNRDNTIPPVVEGDFVTHRGIAGPTGKVVAIKCLRLLSRHYEEGVGRVLCGTFIWSLLEHDNVLPLLGVTTFDNGLSTVTELIIEGNAHNYVQDPEVEPGPLLLGVAHGLRYLHEHPAGPIYHGDVTGYNVLVDIDGRALLSGFEHSFIDDPSFSMAPAAPVIGSLRWMAPEGIEGGRATAERDTWAFAMTALNPFFAYWGL</sequence>
<dbReference type="SMART" id="SM00220">
    <property type="entry name" value="S_TKc"/>
    <property type="match status" value="1"/>
</dbReference>
<dbReference type="AlphaFoldDB" id="A0A0C3DWK8"/>
<dbReference type="STRING" id="1036808.A0A0C3DWK8"/>
<dbReference type="SUPFAM" id="SSF56112">
    <property type="entry name" value="Protein kinase-like (PK-like)"/>
    <property type="match status" value="1"/>
</dbReference>
<dbReference type="HOGENOM" id="CLU_000288_7_18_1"/>
<dbReference type="InterPro" id="IPR001245">
    <property type="entry name" value="Ser-Thr/Tyr_kinase_cat_dom"/>
</dbReference>
<reference evidence="2 3" key="1">
    <citation type="submission" date="2014-04" db="EMBL/GenBank/DDBJ databases">
        <authorList>
            <consortium name="DOE Joint Genome Institute"/>
            <person name="Kuo A."/>
            <person name="Kohler A."/>
            <person name="Nagy L.G."/>
            <person name="Floudas D."/>
            <person name="Copeland A."/>
            <person name="Barry K.W."/>
            <person name="Cichocki N."/>
            <person name="Veneault-Fourrey C."/>
            <person name="LaButti K."/>
            <person name="Lindquist E.A."/>
            <person name="Lipzen A."/>
            <person name="Lundell T."/>
            <person name="Morin E."/>
            <person name="Murat C."/>
            <person name="Sun H."/>
            <person name="Tunlid A."/>
            <person name="Henrissat B."/>
            <person name="Grigoriev I.V."/>
            <person name="Hibbett D.S."/>
            <person name="Martin F."/>
            <person name="Nordberg H.P."/>
            <person name="Cantor M.N."/>
            <person name="Hua S.X."/>
        </authorList>
    </citation>
    <scope>NUCLEOTIDE SEQUENCE [LARGE SCALE GENOMIC DNA]</scope>
    <source>
        <strain evidence="2 3">Foug A</strain>
    </source>
</reference>
<dbReference type="InterPro" id="IPR051681">
    <property type="entry name" value="Ser/Thr_Kinases-Pseudokinases"/>
</dbReference>
<dbReference type="Pfam" id="PF07714">
    <property type="entry name" value="PK_Tyr_Ser-Thr"/>
    <property type="match status" value="1"/>
</dbReference>
<dbReference type="OrthoDB" id="1668230at2759"/>
<organism evidence="2 3">
    <name type="scientific">Scleroderma citrinum Foug A</name>
    <dbReference type="NCBI Taxonomy" id="1036808"/>
    <lineage>
        <taxon>Eukaryota</taxon>
        <taxon>Fungi</taxon>
        <taxon>Dikarya</taxon>
        <taxon>Basidiomycota</taxon>
        <taxon>Agaricomycotina</taxon>
        <taxon>Agaricomycetes</taxon>
        <taxon>Agaricomycetidae</taxon>
        <taxon>Boletales</taxon>
        <taxon>Sclerodermatineae</taxon>
        <taxon>Sclerodermataceae</taxon>
        <taxon>Scleroderma</taxon>
    </lineage>
</organism>
<name>A0A0C3DWK8_9AGAM</name>
<dbReference type="PROSITE" id="PS00109">
    <property type="entry name" value="PROTEIN_KINASE_TYR"/>
    <property type="match status" value="1"/>
</dbReference>
<dbReference type="InterPro" id="IPR008266">
    <property type="entry name" value="Tyr_kinase_AS"/>
</dbReference>
<dbReference type="InterPro" id="IPR011009">
    <property type="entry name" value="Kinase-like_dom_sf"/>
</dbReference>
<dbReference type="InterPro" id="IPR000719">
    <property type="entry name" value="Prot_kinase_dom"/>
</dbReference>
<evidence type="ECO:0000313" key="2">
    <source>
        <dbReference type="EMBL" id="KIM60296.1"/>
    </source>
</evidence>